<dbReference type="Proteomes" id="UP000178720">
    <property type="component" value="Unassembled WGS sequence"/>
</dbReference>
<feature type="domain" description="Mur ligase central" evidence="9">
    <location>
        <begin position="123"/>
        <end position="233"/>
    </location>
</feature>
<dbReference type="SUPFAM" id="SSF51984">
    <property type="entry name" value="MurCD N-terminal domain"/>
    <property type="match status" value="1"/>
</dbReference>
<keyword evidence="6 7" id="KW-0067">ATP-binding</keyword>
<dbReference type="InterPro" id="IPR004101">
    <property type="entry name" value="Mur_ligase_C"/>
</dbReference>
<feature type="domain" description="Mur ligase C-terminal" evidence="8">
    <location>
        <begin position="301"/>
        <end position="410"/>
    </location>
</feature>
<keyword evidence="5 7" id="KW-0547">Nucleotide-binding</keyword>
<keyword evidence="7" id="KW-0133">Cell shape</keyword>
<evidence type="ECO:0000259" key="9">
    <source>
        <dbReference type="Pfam" id="PF08245"/>
    </source>
</evidence>
<comment type="function">
    <text evidence="7">Cell wall formation. Catalyzes the addition of glutamate to the nucleotide precursor UDP-N-acetylmuramoyl-L-alanine (UMA).</text>
</comment>
<dbReference type="Pfam" id="PF21799">
    <property type="entry name" value="MurD-like_N"/>
    <property type="match status" value="1"/>
</dbReference>
<keyword evidence="7" id="KW-0961">Cell wall biogenesis/degradation</keyword>
<reference evidence="10 11" key="1">
    <citation type="journal article" date="2016" name="Nat. Commun.">
        <title>Thousands of microbial genomes shed light on interconnected biogeochemical processes in an aquifer system.</title>
        <authorList>
            <person name="Anantharaman K."/>
            <person name="Brown C.T."/>
            <person name="Hug L.A."/>
            <person name="Sharon I."/>
            <person name="Castelle C.J."/>
            <person name="Probst A.J."/>
            <person name="Thomas B.C."/>
            <person name="Singh A."/>
            <person name="Wilkins M.J."/>
            <person name="Karaoz U."/>
            <person name="Brodie E.L."/>
            <person name="Williams K.H."/>
            <person name="Hubbard S.S."/>
            <person name="Banfield J.F."/>
        </authorList>
    </citation>
    <scope>NUCLEOTIDE SEQUENCE [LARGE SCALE GENOMIC DNA]</scope>
</reference>
<dbReference type="PANTHER" id="PTHR43692">
    <property type="entry name" value="UDP-N-ACETYLMURAMOYLALANINE--D-GLUTAMATE LIGASE"/>
    <property type="match status" value="1"/>
</dbReference>
<name>A0A1F4Y487_9BACT</name>
<dbReference type="SUPFAM" id="SSF53244">
    <property type="entry name" value="MurD-like peptide ligases, peptide-binding domain"/>
    <property type="match status" value="1"/>
</dbReference>
<evidence type="ECO:0000256" key="5">
    <source>
        <dbReference type="ARBA" id="ARBA00022741"/>
    </source>
</evidence>
<dbReference type="InterPro" id="IPR013221">
    <property type="entry name" value="Mur_ligase_cen"/>
</dbReference>
<evidence type="ECO:0000256" key="6">
    <source>
        <dbReference type="ARBA" id="ARBA00022840"/>
    </source>
</evidence>
<dbReference type="Gene3D" id="3.40.50.720">
    <property type="entry name" value="NAD(P)-binding Rossmann-like Domain"/>
    <property type="match status" value="1"/>
</dbReference>
<comment type="subcellular location">
    <subcellularLocation>
        <location evidence="1 7">Cytoplasm</location>
    </subcellularLocation>
</comment>
<keyword evidence="7" id="KW-0132">Cell division</keyword>
<dbReference type="Gene3D" id="3.90.190.20">
    <property type="entry name" value="Mur ligase, C-terminal domain"/>
    <property type="match status" value="1"/>
</dbReference>
<dbReference type="GO" id="GO:0005737">
    <property type="term" value="C:cytoplasm"/>
    <property type="evidence" value="ECO:0007669"/>
    <property type="project" value="UniProtKB-SubCell"/>
</dbReference>
<comment type="similarity">
    <text evidence="7">Belongs to the MurCDEF family.</text>
</comment>
<dbReference type="GO" id="GO:0051301">
    <property type="term" value="P:cell division"/>
    <property type="evidence" value="ECO:0007669"/>
    <property type="project" value="UniProtKB-KW"/>
</dbReference>
<evidence type="ECO:0000313" key="11">
    <source>
        <dbReference type="Proteomes" id="UP000178720"/>
    </source>
</evidence>
<dbReference type="SUPFAM" id="SSF53623">
    <property type="entry name" value="MurD-like peptide ligases, catalytic domain"/>
    <property type="match status" value="1"/>
</dbReference>
<evidence type="ECO:0000256" key="2">
    <source>
        <dbReference type="ARBA" id="ARBA00004752"/>
    </source>
</evidence>
<evidence type="ECO:0000256" key="1">
    <source>
        <dbReference type="ARBA" id="ARBA00004496"/>
    </source>
</evidence>
<dbReference type="AlphaFoldDB" id="A0A1F4Y487"/>
<dbReference type="Pfam" id="PF02875">
    <property type="entry name" value="Mur_ligase_C"/>
    <property type="match status" value="1"/>
</dbReference>
<protein>
    <recommendedName>
        <fullName evidence="7">UDP-N-acetylmuramoylalanine--D-glutamate ligase</fullName>
        <ecNumber evidence="7">6.3.2.9</ecNumber>
    </recommendedName>
    <alternativeName>
        <fullName evidence="7">D-glutamic acid-adding enzyme</fullName>
    </alternativeName>
    <alternativeName>
        <fullName evidence="7">UDP-N-acetylmuramoyl-L-alanyl-D-glutamate synthetase</fullName>
    </alternativeName>
</protein>
<comment type="pathway">
    <text evidence="2 7">Cell wall biogenesis; peptidoglycan biosynthesis.</text>
</comment>
<dbReference type="GO" id="GO:0071555">
    <property type="term" value="P:cell wall organization"/>
    <property type="evidence" value="ECO:0007669"/>
    <property type="project" value="UniProtKB-KW"/>
</dbReference>
<dbReference type="GO" id="GO:0005524">
    <property type="term" value="F:ATP binding"/>
    <property type="evidence" value="ECO:0007669"/>
    <property type="project" value="UniProtKB-UniRule"/>
</dbReference>
<dbReference type="GO" id="GO:0009252">
    <property type="term" value="P:peptidoglycan biosynthetic process"/>
    <property type="evidence" value="ECO:0007669"/>
    <property type="project" value="UniProtKB-UniRule"/>
</dbReference>
<organism evidence="10 11">
    <name type="scientific">Candidatus Adlerbacteria bacterium RIFCSPHIGHO2_02_FULL_54_18</name>
    <dbReference type="NCBI Taxonomy" id="1797241"/>
    <lineage>
        <taxon>Bacteria</taxon>
        <taxon>Candidatus Adleribacteriota</taxon>
    </lineage>
</organism>
<keyword evidence="7" id="KW-0131">Cell cycle</keyword>
<accession>A0A1F4Y487</accession>
<dbReference type="GO" id="GO:0008764">
    <property type="term" value="F:UDP-N-acetylmuramoylalanine-D-glutamate ligase activity"/>
    <property type="evidence" value="ECO:0007669"/>
    <property type="project" value="UniProtKB-UniRule"/>
</dbReference>
<dbReference type="InterPro" id="IPR036565">
    <property type="entry name" value="Mur-like_cat_sf"/>
</dbReference>
<dbReference type="PANTHER" id="PTHR43692:SF1">
    <property type="entry name" value="UDP-N-ACETYLMURAMOYLALANINE--D-GLUTAMATE LIGASE"/>
    <property type="match status" value="1"/>
</dbReference>
<evidence type="ECO:0000313" key="10">
    <source>
        <dbReference type="EMBL" id="OGC88694.1"/>
    </source>
</evidence>
<dbReference type="EMBL" id="MEWV01000008">
    <property type="protein sequence ID" value="OGC88694.1"/>
    <property type="molecule type" value="Genomic_DNA"/>
</dbReference>
<dbReference type="Pfam" id="PF08245">
    <property type="entry name" value="Mur_ligase_M"/>
    <property type="match status" value="1"/>
</dbReference>
<dbReference type="InterPro" id="IPR005762">
    <property type="entry name" value="MurD"/>
</dbReference>
<dbReference type="HAMAP" id="MF_00639">
    <property type="entry name" value="MurD"/>
    <property type="match status" value="1"/>
</dbReference>
<gene>
    <name evidence="7" type="primary">murD</name>
    <name evidence="10" type="ORF">A3D70_02400</name>
</gene>
<proteinExistence type="inferred from homology"/>
<comment type="caution">
    <text evidence="10">The sequence shown here is derived from an EMBL/GenBank/DDBJ whole genome shotgun (WGS) entry which is preliminary data.</text>
</comment>
<sequence>MGYKEFFASKRITLMGLGLLGRGVGDVEFLAPLCKELVVTDIKSEGELSTSLERLKKFSNIYFTLGGHKEADFTNTDIIIKAAGVPLDSPYIAAARKAGVPVYMSTALFAKFAQEAGATLVGVTGTRGKSTVAHLIYQTLKAAGKQAHLGGNIRGLSTLAMLPSIKAGDIVVMELDSWQLQGFGDLKVSPPIAVFTNLMDDHLNYYGGDKEAYFLDKANIFLHQKNGNKLIVGAGVLAQVQKAMPPVVPLVPPPLPHDWKLQLIGEHNKENATLAALALRILGLSEDEIKNGLESFEPVEGRLQKVAEIKGVTFYNDNNATTPDATLAALSSFDIEHTILIAGGADKGLELSVLIEALKKCKKVLLLEGTGTDRIKNELENTSIYRSITGTLDDALAAAVPGDVILFSPAFASFGLFKNEYDRNDQFVAAIKQLR</sequence>
<evidence type="ECO:0000256" key="4">
    <source>
        <dbReference type="ARBA" id="ARBA00022598"/>
    </source>
</evidence>
<evidence type="ECO:0000256" key="7">
    <source>
        <dbReference type="HAMAP-Rule" id="MF_00639"/>
    </source>
</evidence>
<keyword evidence="3 7" id="KW-0963">Cytoplasm</keyword>
<evidence type="ECO:0000256" key="3">
    <source>
        <dbReference type="ARBA" id="ARBA00022490"/>
    </source>
</evidence>
<dbReference type="UniPathway" id="UPA00219"/>
<dbReference type="Gene3D" id="3.40.1190.10">
    <property type="entry name" value="Mur-like, catalytic domain"/>
    <property type="match status" value="2"/>
</dbReference>
<dbReference type="GO" id="GO:0008360">
    <property type="term" value="P:regulation of cell shape"/>
    <property type="evidence" value="ECO:0007669"/>
    <property type="project" value="UniProtKB-KW"/>
</dbReference>
<evidence type="ECO:0000259" key="8">
    <source>
        <dbReference type="Pfam" id="PF02875"/>
    </source>
</evidence>
<keyword evidence="7" id="KW-0573">Peptidoglycan synthesis</keyword>
<comment type="catalytic activity">
    <reaction evidence="7">
        <text>UDP-N-acetyl-alpha-D-muramoyl-L-alanine + D-glutamate + ATP = UDP-N-acetyl-alpha-D-muramoyl-L-alanyl-D-glutamate + ADP + phosphate + H(+)</text>
        <dbReference type="Rhea" id="RHEA:16429"/>
        <dbReference type="ChEBI" id="CHEBI:15378"/>
        <dbReference type="ChEBI" id="CHEBI:29986"/>
        <dbReference type="ChEBI" id="CHEBI:30616"/>
        <dbReference type="ChEBI" id="CHEBI:43474"/>
        <dbReference type="ChEBI" id="CHEBI:83898"/>
        <dbReference type="ChEBI" id="CHEBI:83900"/>
        <dbReference type="ChEBI" id="CHEBI:456216"/>
        <dbReference type="EC" id="6.3.2.9"/>
    </reaction>
</comment>
<dbReference type="InterPro" id="IPR036615">
    <property type="entry name" value="Mur_ligase_C_dom_sf"/>
</dbReference>
<dbReference type="EC" id="6.3.2.9" evidence="7"/>
<feature type="binding site" evidence="7">
    <location>
        <begin position="125"/>
        <end position="131"/>
    </location>
    <ligand>
        <name>ATP</name>
        <dbReference type="ChEBI" id="CHEBI:30616"/>
    </ligand>
</feature>
<keyword evidence="4 7" id="KW-0436">Ligase</keyword>